<evidence type="ECO:0000256" key="1">
    <source>
        <dbReference type="SAM" id="Phobius"/>
    </source>
</evidence>
<evidence type="ECO:0000313" key="2">
    <source>
        <dbReference type="EMBL" id="ETO33702.1"/>
    </source>
</evidence>
<feature type="transmembrane region" description="Helical" evidence="1">
    <location>
        <begin position="169"/>
        <end position="193"/>
    </location>
</feature>
<keyword evidence="1" id="KW-1133">Transmembrane helix</keyword>
<proteinExistence type="predicted"/>
<sequence>MTKEKKKRIANNEKNRLVNLKEAYGDRLPGTLDLQSAVKFTKALSKPDARMLVGKRAMKQSLKHTNLKYGHLNTVLDIAQHSTGSMGKFDALNRFEPKPKLKRNAKKDTAYLGAHDQNHKKKFGKDKANRSMLQKETEKQKEIMYQIFGKQQHDAFDVGKATKKEHKRIIANTNISTSSFFFFLDKICMFILIDSLFFALLTSHLLLKVIHLCYCLFLMFVIKLFYFSSYYFHQR</sequence>
<accession>X6P7U0</accession>
<comment type="caution">
    <text evidence="2">The sequence shown here is derived from an EMBL/GenBank/DDBJ whole genome shotgun (WGS) entry which is preliminary data.</text>
</comment>
<keyword evidence="1" id="KW-0812">Transmembrane</keyword>
<dbReference type="Proteomes" id="UP000023152">
    <property type="component" value="Unassembled WGS sequence"/>
</dbReference>
<keyword evidence="3" id="KW-1185">Reference proteome</keyword>
<gene>
    <name evidence="2" type="ORF">RFI_03400</name>
</gene>
<evidence type="ECO:0000313" key="3">
    <source>
        <dbReference type="Proteomes" id="UP000023152"/>
    </source>
</evidence>
<name>X6P7U0_RETFI</name>
<keyword evidence="1" id="KW-0472">Membrane</keyword>
<reference evidence="2 3" key="1">
    <citation type="journal article" date="2013" name="Curr. Biol.">
        <title>The Genome of the Foraminiferan Reticulomyxa filosa.</title>
        <authorList>
            <person name="Glockner G."/>
            <person name="Hulsmann N."/>
            <person name="Schleicher M."/>
            <person name="Noegel A.A."/>
            <person name="Eichinger L."/>
            <person name="Gallinger C."/>
            <person name="Pawlowski J."/>
            <person name="Sierra R."/>
            <person name="Euteneuer U."/>
            <person name="Pillet L."/>
            <person name="Moustafa A."/>
            <person name="Platzer M."/>
            <person name="Groth M."/>
            <person name="Szafranski K."/>
            <person name="Schliwa M."/>
        </authorList>
    </citation>
    <scope>NUCLEOTIDE SEQUENCE [LARGE SCALE GENOMIC DNA]</scope>
</reference>
<feature type="transmembrane region" description="Helical" evidence="1">
    <location>
        <begin position="205"/>
        <end position="226"/>
    </location>
</feature>
<dbReference type="AlphaFoldDB" id="X6P7U0"/>
<organism evidence="2 3">
    <name type="scientific">Reticulomyxa filosa</name>
    <dbReference type="NCBI Taxonomy" id="46433"/>
    <lineage>
        <taxon>Eukaryota</taxon>
        <taxon>Sar</taxon>
        <taxon>Rhizaria</taxon>
        <taxon>Retaria</taxon>
        <taxon>Foraminifera</taxon>
        <taxon>Monothalamids</taxon>
        <taxon>Reticulomyxidae</taxon>
        <taxon>Reticulomyxa</taxon>
    </lineage>
</organism>
<dbReference type="EMBL" id="ASPP01003192">
    <property type="protein sequence ID" value="ETO33702.1"/>
    <property type="molecule type" value="Genomic_DNA"/>
</dbReference>
<protein>
    <submittedName>
        <fullName evidence="2">Uncharacterized protein</fullName>
    </submittedName>
</protein>